<dbReference type="PANTHER" id="PTHR43333">
    <property type="entry name" value="2-HACID_DH_C DOMAIN-CONTAINING PROTEIN"/>
    <property type="match status" value="1"/>
</dbReference>
<dbReference type="Pfam" id="PF02826">
    <property type="entry name" value="2-Hacid_dh_C"/>
    <property type="match status" value="2"/>
</dbReference>
<keyword evidence="2" id="KW-0520">NAD</keyword>
<sequence>MGDAAAVQASPLAEDVLLLLLSEAEDPAWIRRVSERFPGLQIRWFDSRKPGGGGYTQPDEIPDEVWDGVTIFYSYLPASPSRMSKVRFVQVSSAGVDKWVDHEVYKNPDVAFCTTNGCQSPQIAEWVIGTWLSSQHHFLRYANNMKEGFWESSLAVEVEDSLNLRIPADTRLDDGFLRGILGYGAIGRQCGKIAQAMGMEVYAYTRSERSTPASRKDDSYCIPGTGDPDGLIPTRWFHGASRASVDAFLAQDLDILVLGLPLTEETRGLLGRDQFEILSGRRTFVSNVARGPLVQNDALVEALETGKIRAAALDVTDPEPLPKDHPLWRAPNLFITPHVSWRTKVHWERVLGLLEANLERLHTRQPLINMVNRSLHY</sequence>
<dbReference type="EMBL" id="PJEX01000295">
    <property type="protein sequence ID" value="TKW51589.1"/>
    <property type="molecule type" value="Genomic_DNA"/>
</dbReference>
<gene>
    <name evidence="4" type="ORF">CTA1_10113</name>
</gene>
<evidence type="ECO:0000313" key="5">
    <source>
        <dbReference type="Proteomes" id="UP000310108"/>
    </source>
</evidence>
<feature type="domain" description="D-isomer specific 2-hydroxyacid dehydrogenase NAD-binding" evidence="3">
    <location>
        <begin position="178"/>
        <end position="212"/>
    </location>
</feature>
<feature type="domain" description="D-isomer specific 2-hydroxyacid dehydrogenase NAD-binding" evidence="3">
    <location>
        <begin position="239"/>
        <end position="340"/>
    </location>
</feature>
<dbReference type="STRING" id="1306861.A0A4U6X988"/>
<comment type="caution">
    <text evidence="4">The sequence shown here is derived from an EMBL/GenBank/DDBJ whole genome shotgun (WGS) entry which is preliminary data.</text>
</comment>
<proteinExistence type="predicted"/>
<accession>A0A4U6X988</accession>
<reference evidence="4 5" key="1">
    <citation type="journal article" date="2019" name="PLoS ONE">
        <title>Comparative genome analysis indicates high evolutionary potential of pathogenicity genes in Colletotrichum tanaceti.</title>
        <authorList>
            <person name="Lelwala R.V."/>
            <person name="Korhonen P.K."/>
            <person name="Young N.D."/>
            <person name="Scott J.B."/>
            <person name="Ades P.A."/>
            <person name="Gasser R.B."/>
            <person name="Taylor P.W.J."/>
        </authorList>
    </citation>
    <scope>NUCLEOTIDE SEQUENCE [LARGE SCALE GENOMIC DNA]</scope>
    <source>
        <strain evidence="4">BRIP57314</strain>
    </source>
</reference>
<dbReference type="InterPro" id="IPR006140">
    <property type="entry name" value="D-isomer_DH_NAD-bd"/>
</dbReference>
<evidence type="ECO:0000256" key="1">
    <source>
        <dbReference type="ARBA" id="ARBA00023002"/>
    </source>
</evidence>
<dbReference type="PANTHER" id="PTHR43333:SF1">
    <property type="entry name" value="D-ISOMER SPECIFIC 2-HYDROXYACID DEHYDROGENASE NAD-BINDING DOMAIN-CONTAINING PROTEIN"/>
    <property type="match status" value="1"/>
</dbReference>
<dbReference type="GO" id="GO:0016491">
    <property type="term" value="F:oxidoreductase activity"/>
    <property type="evidence" value="ECO:0007669"/>
    <property type="project" value="UniProtKB-KW"/>
</dbReference>
<evidence type="ECO:0000256" key="2">
    <source>
        <dbReference type="ARBA" id="ARBA00023027"/>
    </source>
</evidence>
<dbReference type="CDD" id="cd12163">
    <property type="entry name" value="2-Hacid_dh_5"/>
    <property type="match status" value="1"/>
</dbReference>
<dbReference type="InterPro" id="IPR036291">
    <property type="entry name" value="NAD(P)-bd_dom_sf"/>
</dbReference>
<dbReference type="AlphaFoldDB" id="A0A4U6X988"/>
<dbReference type="SUPFAM" id="SSF51735">
    <property type="entry name" value="NAD(P)-binding Rossmann-fold domains"/>
    <property type="match status" value="1"/>
</dbReference>
<dbReference type="Proteomes" id="UP000310108">
    <property type="component" value="Unassembled WGS sequence"/>
</dbReference>
<evidence type="ECO:0000313" key="4">
    <source>
        <dbReference type="EMBL" id="TKW51589.1"/>
    </source>
</evidence>
<dbReference type="Gene3D" id="3.40.50.720">
    <property type="entry name" value="NAD(P)-binding Rossmann-like Domain"/>
    <property type="match status" value="2"/>
</dbReference>
<name>A0A4U6X988_9PEZI</name>
<protein>
    <recommendedName>
        <fullName evidence="3">D-isomer specific 2-hydroxyacid dehydrogenase NAD-binding domain-containing protein</fullName>
    </recommendedName>
</protein>
<dbReference type="GO" id="GO:0051287">
    <property type="term" value="F:NAD binding"/>
    <property type="evidence" value="ECO:0007669"/>
    <property type="project" value="InterPro"/>
</dbReference>
<keyword evidence="1" id="KW-0560">Oxidoreductase</keyword>
<organism evidence="4 5">
    <name type="scientific">Colletotrichum tanaceti</name>
    <dbReference type="NCBI Taxonomy" id="1306861"/>
    <lineage>
        <taxon>Eukaryota</taxon>
        <taxon>Fungi</taxon>
        <taxon>Dikarya</taxon>
        <taxon>Ascomycota</taxon>
        <taxon>Pezizomycotina</taxon>
        <taxon>Sordariomycetes</taxon>
        <taxon>Hypocreomycetidae</taxon>
        <taxon>Glomerellales</taxon>
        <taxon>Glomerellaceae</taxon>
        <taxon>Colletotrichum</taxon>
        <taxon>Colletotrichum destructivum species complex</taxon>
    </lineage>
</organism>
<keyword evidence="5" id="KW-1185">Reference proteome</keyword>
<evidence type="ECO:0000259" key="3">
    <source>
        <dbReference type="Pfam" id="PF02826"/>
    </source>
</evidence>